<accession>A0A6C0E3J1</accession>
<dbReference type="EMBL" id="MN739721">
    <property type="protein sequence ID" value="QHT22849.1"/>
    <property type="molecule type" value="Genomic_DNA"/>
</dbReference>
<organism evidence="1">
    <name type="scientific">viral metagenome</name>
    <dbReference type="NCBI Taxonomy" id="1070528"/>
    <lineage>
        <taxon>unclassified sequences</taxon>
        <taxon>metagenomes</taxon>
        <taxon>organismal metagenomes</taxon>
    </lineage>
</organism>
<evidence type="ECO:0000313" key="1">
    <source>
        <dbReference type="EMBL" id="QHT22849.1"/>
    </source>
</evidence>
<protein>
    <submittedName>
        <fullName evidence="1">Uncharacterized protein</fullName>
    </submittedName>
</protein>
<name>A0A6C0E3J1_9ZZZZ</name>
<dbReference type="AlphaFoldDB" id="A0A6C0E3J1"/>
<reference evidence="1" key="1">
    <citation type="journal article" date="2020" name="Nature">
        <title>Giant virus diversity and host interactions through global metagenomics.</title>
        <authorList>
            <person name="Schulz F."/>
            <person name="Roux S."/>
            <person name="Paez-Espino D."/>
            <person name="Jungbluth S."/>
            <person name="Walsh D.A."/>
            <person name="Denef V.J."/>
            <person name="McMahon K.D."/>
            <person name="Konstantinidis K.T."/>
            <person name="Eloe-Fadrosh E.A."/>
            <person name="Kyrpides N.C."/>
            <person name="Woyke T."/>
        </authorList>
    </citation>
    <scope>NUCLEOTIDE SEQUENCE</scope>
    <source>
        <strain evidence="1">GVMAG-M-3300023179-114</strain>
    </source>
</reference>
<proteinExistence type="predicted"/>
<sequence length="75" mass="8911">MVLETTNRNGKRWNTNELLQLEREYELLELNVQQIALKHLRTVDSIIYRLESEGIIDGWENARGFSPRRSPRNKT</sequence>